<dbReference type="Proteomes" id="UP000265520">
    <property type="component" value="Unassembled WGS sequence"/>
</dbReference>
<dbReference type="AlphaFoldDB" id="A0A392P4P1"/>
<keyword evidence="3" id="KW-1185">Reference proteome</keyword>
<dbReference type="EMBL" id="LXQA010062816">
    <property type="protein sequence ID" value="MCI06722.1"/>
    <property type="molecule type" value="Genomic_DNA"/>
</dbReference>
<feature type="region of interest" description="Disordered" evidence="1">
    <location>
        <begin position="1"/>
        <end position="74"/>
    </location>
</feature>
<sequence>SVGGLVRIARGDEPESNNPEALKQSRQKPKRELVAASGGANPAVQERRGTTSIRSCNSEDGNTLHYRSSTNRPK</sequence>
<accession>A0A392P4P1</accession>
<evidence type="ECO:0000313" key="3">
    <source>
        <dbReference type="Proteomes" id="UP000265520"/>
    </source>
</evidence>
<comment type="caution">
    <text evidence="2">The sequence shown here is derived from an EMBL/GenBank/DDBJ whole genome shotgun (WGS) entry which is preliminary data.</text>
</comment>
<protein>
    <submittedName>
        <fullName evidence="2">Uncharacterized protein</fullName>
    </submittedName>
</protein>
<proteinExistence type="predicted"/>
<evidence type="ECO:0000256" key="1">
    <source>
        <dbReference type="SAM" id="MobiDB-lite"/>
    </source>
</evidence>
<evidence type="ECO:0000313" key="2">
    <source>
        <dbReference type="EMBL" id="MCI06722.1"/>
    </source>
</evidence>
<reference evidence="2 3" key="1">
    <citation type="journal article" date="2018" name="Front. Plant Sci.">
        <title>Red Clover (Trifolium pratense) and Zigzag Clover (T. medium) - A Picture of Genomic Similarities and Differences.</title>
        <authorList>
            <person name="Dluhosova J."/>
            <person name="Istvanek J."/>
            <person name="Nedelnik J."/>
            <person name="Repkova J."/>
        </authorList>
    </citation>
    <scope>NUCLEOTIDE SEQUENCE [LARGE SCALE GENOMIC DNA]</scope>
    <source>
        <strain evidence="3">cv. 10/8</strain>
        <tissue evidence="2">Leaf</tissue>
    </source>
</reference>
<name>A0A392P4P1_9FABA</name>
<feature type="non-terminal residue" evidence="2">
    <location>
        <position position="1"/>
    </location>
</feature>
<organism evidence="2 3">
    <name type="scientific">Trifolium medium</name>
    <dbReference type="NCBI Taxonomy" id="97028"/>
    <lineage>
        <taxon>Eukaryota</taxon>
        <taxon>Viridiplantae</taxon>
        <taxon>Streptophyta</taxon>
        <taxon>Embryophyta</taxon>
        <taxon>Tracheophyta</taxon>
        <taxon>Spermatophyta</taxon>
        <taxon>Magnoliopsida</taxon>
        <taxon>eudicotyledons</taxon>
        <taxon>Gunneridae</taxon>
        <taxon>Pentapetalae</taxon>
        <taxon>rosids</taxon>
        <taxon>fabids</taxon>
        <taxon>Fabales</taxon>
        <taxon>Fabaceae</taxon>
        <taxon>Papilionoideae</taxon>
        <taxon>50 kb inversion clade</taxon>
        <taxon>NPAAA clade</taxon>
        <taxon>Hologalegina</taxon>
        <taxon>IRL clade</taxon>
        <taxon>Trifolieae</taxon>
        <taxon>Trifolium</taxon>
    </lineage>
</organism>
<feature type="compositionally biased region" description="Polar residues" evidence="1">
    <location>
        <begin position="50"/>
        <end position="74"/>
    </location>
</feature>